<proteinExistence type="predicted"/>
<dbReference type="AlphaFoldDB" id="A0A2Z6PB83"/>
<gene>
    <name evidence="3" type="ORF">TSUD_265210</name>
</gene>
<dbReference type="OrthoDB" id="1714607at2759"/>
<feature type="domain" description="Cation-transporting P-type ATPase C-terminal" evidence="2">
    <location>
        <begin position="128"/>
        <end position="172"/>
    </location>
</feature>
<protein>
    <recommendedName>
        <fullName evidence="2">Cation-transporting P-type ATPase C-terminal domain-containing protein</fullName>
    </recommendedName>
</protein>
<evidence type="ECO:0000256" key="1">
    <source>
        <dbReference type="ARBA" id="ARBA00022842"/>
    </source>
</evidence>
<dbReference type="Gene3D" id="1.20.1110.10">
    <property type="entry name" value="Calcium-transporting ATPase, transmembrane domain"/>
    <property type="match status" value="1"/>
</dbReference>
<dbReference type="InterPro" id="IPR023214">
    <property type="entry name" value="HAD_sf"/>
</dbReference>
<evidence type="ECO:0000313" key="3">
    <source>
        <dbReference type="EMBL" id="GAU40377.1"/>
    </source>
</evidence>
<dbReference type="Pfam" id="PF00689">
    <property type="entry name" value="Cation_ATPase_C"/>
    <property type="match status" value="1"/>
</dbReference>
<dbReference type="Gene3D" id="3.40.50.1000">
    <property type="entry name" value="HAD superfamily/HAD-like"/>
    <property type="match status" value="1"/>
</dbReference>
<dbReference type="PANTHER" id="PTHR42861">
    <property type="entry name" value="CALCIUM-TRANSPORTING ATPASE"/>
    <property type="match status" value="1"/>
</dbReference>
<dbReference type="SUPFAM" id="SSF56784">
    <property type="entry name" value="HAD-like"/>
    <property type="match status" value="1"/>
</dbReference>
<dbReference type="InterPro" id="IPR006068">
    <property type="entry name" value="ATPase_P-typ_cation-transptr_C"/>
</dbReference>
<keyword evidence="1" id="KW-0460">Magnesium</keyword>
<organism evidence="3 4">
    <name type="scientific">Trifolium subterraneum</name>
    <name type="common">Subterranean clover</name>
    <dbReference type="NCBI Taxonomy" id="3900"/>
    <lineage>
        <taxon>Eukaryota</taxon>
        <taxon>Viridiplantae</taxon>
        <taxon>Streptophyta</taxon>
        <taxon>Embryophyta</taxon>
        <taxon>Tracheophyta</taxon>
        <taxon>Spermatophyta</taxon>
        <taxon>Magnoliopsida</taxon>
        <taxon>eudicotyledons</taxon>
        <taxon>Gunneridae</taxon>
        <taxon>Pentapetalae</taxon>
        <taxon>rosids</taxon>
        <taxon>fabids</taxon>
        <taxon>Fabales</taxon>
        <taxon>Fabaceae</taxon>
        <taxon>Papilionoideae</taxon>
        <taxon>50 kb inversion clade</taxon>
        <taxon>NPAAA clade</taxon>
        <taxon>Hologalegina</taxon>
        <taxon>IRL clade</taxon>
        <taxon>Trifolieae</taxon>
        <taxon>Trifolium</taxon>
    </lineage>
</organism>
<name>A0A2Z6PB83_TRISU</name>
<reference evidence="4" key="1">
    <citation type="journal article" date="2017" name="Front. Plant Sci.">
        <title>Climate Clever Clovers: New Paradigm to Reduce the Environmental Footprint of Ruminants by Breeding Low Methanogenic Forages Utilizing Haplotype Variation.</title>
        <authorList>
            <person name="Kaur P."/>
            <person name="Appels R."/>
            <person name="Bayer P.E."/>
            <person name="Keeble-Gagnere G."/>
            <person name="Wang J."/>
            <person name="Hirakawa H."/>
            <person name="Shirasawa K."/>
            <person name="Vercoe P."/>
            <person name="Stefanova K."/>
            <person name="Durmic Z."/>
            <person name="Nichols P."/>
            <person name="Revell C."/>
            <person name="Isobe S.N."/>
            <person name="Edwards D."/>
            <person name="Erskine W."/>
        </authorList>
    </citation>
    <scope>NUCLEOTIDE SEQUENCE [LARGE SCALE GENOMIC DNA]</scope>
    <source>
        <strain evidence="4">cv. Daliak</strain>
    </source>
</reference>
<dbReference type="EMBL" id="DF973803">
    <property type="protein sequence ID" value="GAU40377.1"/>
    <property type="molecule type" value="Genomic_DNA"/>
</dbReference>
<sequence>MKTKVQICEGPDIRLFGFPFTVLAVVSSYDADVDELQRLIGKTSSGLPVVVFSLLRLKYLETQARNCETVEGNGEIVAMTGDGVNDAAALKFADIGIAMGITRTEVHDIIKCWGSNIHILDSCFGIPECMIPVQLLWVNLVTDGPLATVLGFNPADVDIMHKPPRKSDDALL</sequence>
<evidence type="ECO:0000313" key="4">
    <source>
        <dbReference type="Proteomes" id="UP000242715"/>
    </source>
</evidence>
<dbReference type="InterPro" id="IPR036412">
    <property type="entry name" value="HAD-like_sf"/>
</dbReference>
<keyword evidence="4" id="KW-1185">Reference proteome</keyword>
<evidence type="ECO:0000259" key="2">
    <source>
        <dbReference type="Pfam" id="PF00689"/>
    </source>
</evidence>
<accession>A0A2Z6PB83</accession>
<dbReference type="Proteomes" id="UP000242715">
    <property type="component" value="Unassembled WGS sequence"/>
</dbReference>